<evidence type="ECO:0000313" key="13">
    <source>
        <dbReference type="RefSeq" id="XP_022098501.1"/>
    </source>
</evidence>
<evidence type="ECO:0000256" key="5">
    <source>
        <dbReference type="ARBA" id="ARBA00023040"/>
    </source>
</evidence>
<keyword evidence="7" id="KW-0675">Receptor</keyword>
<dbReference type="GO" id="GO:0005886">
    <property type="term" value="C:plasma membrane"/>
    <property type="evidence" value="ECO:0007669"/>
    <property type="project" value="UniProtKB-SubCell"/>
</dbReference>
<feature type="transmembrane region" description="Helical" evidence="10">
    <location>
        <begin position="144"/>
        <end position="165"/>
    </location>
</feature>
<name>A0A8B7Z589_ACAPL</name>
<dbReference type="OMA" id="RYCFTIM"/>
<dbReference type="Proteomes" id="UP000694845">
    <property type="component" value="Unplaced"/>
</dbReference>
<evidence type="ECO:0000256" key="3">
    <source>
        <dbReference type="ARBA" id="ARBA00022692"/>
    </source>
</evidence>
<dbReference type="CDD" id="cd00637">
    <property type="entry name" value="7tm_classA_rhodopsin-like"/>
    <property type="match status" value="1"/>
</dbReference>
<dbReference type="GeneID" id="110983505"/>
<evidence type="ECO:0000256" key="8">
    <source>
        <dbReference type="ARBA" id="ARBA00023180"/>
    </source>
</evidence>
<gene>
    <name evidence="13" type="primary">LOC110983505</name>
</gene>
<evidence type="ECO:0000313" key="12">
    <source>
        <dbReference type="Proteomes" id="UP000694845"/>
    </source>
</evidence>
<dbReference type="PANTHER" id="PTHR24246:SF27">
    <property type="entry name" value="ADENOSINE RECEPTOR, ISOFORM A"/>
    <property type="match status" value="1"/>
</dbReference>
<dbReference type="RefSeq" id="XP_022098501.1">
    <property type="nucleotide sequence ID" value="XM_022242809.1"/>
</dbReference>
<dbReference type="InterPro" id="IPR017452">
    <property type="entry name" value="GPCR_Rhodpsn_7TM"/>
</dbReference>
<dbReference type="AlphaFoldDB" id="A0A8B7Z589"/>
<dbReference type="InterPro" id="IPR000276">
    <property type="entry name" value="GPCR_Rhodpsn"/>
</dbReference>
<feature type="transmembrane region" description="Helical" evidence="10">
    <location>
        <begin position="72"/>
        <end position="93"/>
    </location>
</feature>
<dbReference type="KEGG" id="aplc:110983505"/>
<keyword evidence="12" id="KW-1185">Reference proteome</keyword>
<proteinExistence type="predicted"/>
<evidence type="ECO:0000256" key="10">
    <source>
        <dbReference type="SAM" id="Phobius"/>
    </source>
</evidence>
<dbReference type="Gene3D" id="1.20.1070.10">
    <property type="entry name" value="Rhodopsin 7-helix transmembrane proteins"/>
    <property type="match status" value="1"/>
</dbReference>
<dbReference type="GO" id="GO:0004930">
    <property type="term" value="F:G protein-coupled receptor activity"/>
    <property type="evidence" value="ECO:0007669"/>
    <property type="project" value="UniProtKB-KW"/>
</dbReference>
<feature type="transmembrane region" description="Helical" evidence="10">
    <location>
        <begin position="12"/>
        <end position="34"/>
    </location>
</feature>
<feature type="transmembrane region" description="Helical" evidence="10">
    <location>
        <begin position="114"/>
        <end position="132"/>
    </location>
</feature>
<evidence type="ECO:0000256" key="7">
    <source>
        <dbReference type="ARBA" id="ARBA00023170"/>
    </source>
</evidence>
<dbReference type="PANTHER" id="PTHR24246">
    <property type="entry name" value="OLFACTORY RECEPTOR AND ADENOSINE RECEPTOR"/>
    <property type="match status" value="1"/>
</dbReference>
<comment type="subcellular location">
    <subcellularLocation>
        <location evidence="1">Cell membrane</location>
        <topology evidence="1">Multi-pass membrane protein</topology>
    </subcellularLocation>
</comment>
<keyword evidence="3 10" id="KW-0812">Transmembrane</keyword>
<keyword evidence="2" id="KW-1003">Cell membrane</keyword>
<evidence type="ECO:0000259" key="11">
    <source>
        <dbReference type="PROSITE" id="PS50262"/>
    </source>
</evidence>
<evidence type="ECO:0000256" key="1">
    <source>
        <dbReference type="ARBA" id="ARBA00004651"/>
    </source>
</evidence>
<accession>A0A8B7Z589</accession>
<protein>
    <submittedName>
        <fullName evidence="13">Sphingosine 1-phosphate receptor 2-like</fullName>
    </submittedName>
</protein>
<feature type="transmembrane region" description="Helical" evidence="10">
    <location>
        <begin position="237"/>
        <end position="258"/>
    </location>
</feature>
<evidence type="ECO:0000256" key="2">
    <source>
        <dbReference type="ARBA" id="ARBA00022475"/>
    </source>
</evidence>
<keyword evidence="9" id="KW-0807">Transducer</keyword>
<dbReference type="PROSITE" id="PS50262">
    <property type="entry name" value="G_PROTEIN_RECEP_F1_2"/>
    <property type="match status" value="1"/>
</dbReference>
<dbReference type="SUPFAM" id="SSF81321">
    <property type="entry name" value="Family A G protein-coupled receptor-like"/>
    <property type="match status" value="1"/>
</dbReference>
<organism evidence="12 13">
    <name type="scientific">Acanthaster planci</name>
    <name type="common">Crown-of-thorns starfish</name>
    <dbReference type="NCBI Taxonomy" id="133434"/>
    <lineage>
        <taxon>Eukaryota</taxon>
        <taxon>Metazoa</taxon>
        <taxon>Echinodermata</taxon>
        <taxon>Eleutherozoa</taxon>
        <taxon>Asterozoa</taxon>
        <taxon>Asteroidea</taxon>
        <taxon>Valvatacea</taxon>
        <taxon>Valvatida</taxon>
        <taxon>Acanthasteridae</taxon>
        <taxon>Acanthaster</taxon>
    </lineage>
</organism>
<keyword evidence="5" id="KW-0297">G-protein coupled receptor</keyword>
<keyword evidence="8" id="KW-0325">Glycoprotein</keyword>
<evidence type="ECO:0000256" key="9">
    <source>
        <dbReference type="ARBA" id="ARBA00023224"/>
    </source>
</evidence>
<reference evidence="13" key="1">
    <citation type="submission" date="2025-08" db="UniProtKB">
        <authorList>
            <consortium name="RefSeq"/>
        </authorList>
    </citation>
    <scope>IDENTIFICATION</scope>
</reference>
<feature type="transmembrane region" description="Helical" evidence="10">
    <location>
        <begin position="199"/>
        <end position="225"/>
    </location>
</feature>
<sequence length="294" mass="33452">MDDADAALRKASIPMQVVCAIAVVLNLLVVLVFARTKQLRVKYYGFLFNLVLADIAFPTTMIIFVHLKRVPIVIALTRAFLLTAQLNILAVAVNRLLALSLMPPARYDAVVTPARMVLACLLIWIVSAALFVPTTFLQDRKLNWLIQALLPLITLLTTGVLYFVVFRKISKYRAPLAYTEGIYNVDEQTNSRIRQTRHLMVTFTIIFVASAVCWLPFCVVFFILFAHGKTSFSVMVGLRYCFTIMVLNSALNPFVYWWRLKEGREALYHLFCGCRNNQGKERERDSVTIAETEM</sequence>
<feature type="domain" description="G-protein coupled receptors family 1 profile" evidence="11">
    <location>
        <begin position="25"/>
        <end position="256"/>
    </location>
</feature>
<feature type="transmembrane region" description="Helical" evidence="10">
    <location>
        <begin position="46"/>
        <end position="66"/>
    </location>
</feature>
<evidence type="ECO:0000256" key="6">
    <source>
        <dbReference type="ARBA" id="ARBA00023136"/>
    </source>
</evidence>
<dbReference type="Pfam" id="PF00001">
    <property type="entry name" value="7tm_1"/>
    <property type="match status" value="2"/>
</dbReference>
<dbReference type="OrthoDB" id="5970026at2759"/>
<keyword evidence="6 10" id="KW-0472">Membrane</keyword>
<evidence type="ECO:0000256" key="4">
    <source>
        <dbReference type="ARBA" id="ARBA00022989"/>
    </source>
</evidence>
<keyword evidence="4 10" id="KW-1133">Transmembrane helix</keyword>
<dbReference type="PRINTS" id="PR00237">
    <property type="entry name" value="GPCRRHODOPSN"/>
</dbReference>